<dbReference type="InterPro" id="IPR036390">
    <property type="entry name" value="WH_DNA-bd_sf"/>
</dbReference>
<gene>
    <name evidence="6" type="ORF">PHAMO_70003</name>
</gene>
<organism evidence="6 7">
    <name type="scientific">Magnetospirillum molischianum DSM 120</name>
    <dbReference type="NCBI Taxonomy" id="1150626"/>
    <lineage>
        <taxon>Bacteria</taxon>
        <taxon>Pseudomonadati</taxon>
        <taxon>Pseudomonadota</taxon>
        <taxon>Alphaproteobacteria</taxon>
        <taxon>Rhodospirillales</taxon>
        <taxon>Rhodospirillaceae</taxon>
        <taxon>Magnetospirillum</taxon>
    </lineage>
</organism>
<dbReference type="Gene3D" id="3.40.190.10">
    <property type="entry name" value="Periplasmic binding protein-like II"/>
    <property type="match status" value="2"/>
</dbReference>
<evidence type="ECO:0000256" key="4">
    <source>
        <dbReference type="ARBA" id="ARBA00023163"/>
    </source>
</evidence>
<dbReference type="EMBL" id="CAHP01000059">
    <property type="protein sequence ID" value="CCG43199.1"/>
    <property type="molecule type" value="Genomic_DNA"/>
</dbReference>
<sequence>MEHKVELQHLRYVIAVAEHGSFRRAAGTMDIRVSKISRCIRHLEDEIGVGLFIRRPNGVTLTFAGEQFLVRARRVVMELSQAIREAGSAGTGRNGFVRVGLLSSLAAPFPAMLIKIYCAAYPDVRITYSEGGTADHRTALQHHQRDVAFLPHPEKAEGCDSCCLWEEWLFAAMAQDDPLAGQEIVTWDDLRDRHFIFSELPPGPEILADLTERLAGFGFLLKADLLAVYRDTVMRVIANGTDVTVIGEARASVIPPFLAGVGHRTQAANFSFWAGVMPPMPILGRSLL</sequence>
<dbReference type="Pfam" id="PF03466">
    <property type="entry name" value="LysR_substrate"/>
    <property type="match status" value="1"/>
</dbReference>
<dbReference type="GO" id="GO:0003700">
    <property type="term" value="F:DNA-binding transcription factor activity"/>
    <property type="evidence" value="ECO:0007669"/>
    <property type="project" value="InterPro"/>
</dbReference>
<dbReference type="GO" id="GO:0003677">
    <property type="term" value="F:DNA binding"/>
    <property type="evidence" value="ECO:0007669"/>
    <property type="project" value="UniProtKB-KW"/>
</dbReference>
<dbReference type="SUPFAM" id="SSF46785">
    <property type="entry name" value="Winged helix' DNA-binding domain"/>
    <property type="match status" value="1"/>
</dbReference>
<proteinExistence type="inferred from homology"/>
<dbReference type="InterPro" id="IPR005119">
    <property type="entry name" value="LysR_subst-bd"/>
</dbReference>
<dbReference type="InterPro" id="IPR036388">
    <property type="entry name" value="WH-like_DNA-bd_sf"/>
</dbReference>
<dbReference type="Pfam" id="PF00126">
    <property type="entry name" value="HTH_1"/>
    <property type="match status" value="1"/>
</dbReference>
<keyword evidence="3" id="KW-0238">DNA-binding</keyword>
<keyword evidence="2" id="KW-0805">Transcription regulation</keyword>
<comment type="caution">
    <text evidence="6">The sequence shown here is derived from an EMBL/GenBank/DDBJ whole genome shotgun (WGS) entry which is preliminary data.</text>
</comment>
<dbReference type="GO" id="GO:0032993">
    <property type="term" value="C:protein-DNA complex"/>
    <property type="evidence" value="ECO:0007669"/>
    <property type="project" value="TreeGrafter"/>
</dbReference>
<evidence type="ECO:0000256" key="3">
    <source>
        <dbReference type="ARBA" id="ARBA00023125"/>
    </source>
</evidence>
<evidence type="ECO:0000256" key="1">
    <source>
        <dbReference type="ARBA" id="ARBA00009437"/>
    </source>
</evidence>
<dbReference type="STRING" id="1150626.PHAMO_70003"/>
<dbReference type="PANTHER" id="PTHR30346">
    <property type="entry name" value="TRANSCRIPTIONAL DUAL REGULATOR HCAR-RELATED"/>
    <property type="match status" value="1"/>
</dbReference>
<dbReference type="AlphaFoldDB" id="H8FXW1"/>
<dbReference type="SUPFAM" id="SSF53850">
    <property type="entry name" value="Periplasmic binding protein-like II"/>
    <property type="match status" value="1"/>
</dbReference>
<feature type="domain" description="HTH lysR-type" evidence="5">
    <location>
        <begin position="5"/>
        <end position="62"/>
    </location>
</feature>
<evidence type="ECO:0000259" key="5">
    <source>
        <dbReference type="PROSITE" id="PS50931"/>
    </source>
</evidence>
<keyword evidence="7" id="KW-1185">Reference proteome</keyword>
<dbReference type="PANTHER" id="PTHR30346:SF0">
    <property type="entry name" value="HCA OPERON TRANSCRIPTIONAL ACTIVATOR HCAR"/>
    <property type="match status" value="1"/>
</dbReference>
<evidence type="ECO:0000313" key="6">
    <source>
        <dbReference type="EMBL" id="CCG43199.1"/>
    </source>
</evidence>
<evidence type="ECO:0000313" key="7">
    <source>
        <dbReference type="Proteomes" id="UP000004169"/>
    </source>
</evidence>
<comment type="similarity">
    <text evidence="1">Belongs to the LysR transcriptional regulatory family.</text>
</comment>
<dbReference type="PROSITE" id="PS50931">
    <property type="entry name" value="HTH_LYSR"/>
    <property type="match status" value="1"/>
</dbReference>
<dbReference type="Gene3D" id="1.10.10.10">
    <property type="entry name" value="Winged helix-like DNA-binding domain superfamily/Winged helix DNA-binding domain"/>
    <property type="match status" value="1"/>
</dbReference>
<reference evidence="6 7" key="1">
    <citation type="journal article" date="2012" name="J. Bacteriol.">
        <title>Draft Genome Sequence of the Purple Photosynthetic Bacterium Phaeospirillum molischianum DSM120, a Particularly Versatile Bacterium.</title>
        <authorList>
            <person name="Duquesne K."/>
            <person name="Prima V."/>
            <person name="Ji B."/>
            <person name="Rouy Z."/>
            <person name="Medigue C."/>
            <person name="Talla E."/>
            <person name="Sturgis J.N."/>
        </authorList>
    </citation>
    <scope>NUCLEOTIDE SEQUENCE [LARGE SCALE GENOMIC DNA]</scope>
    <source>
        <strain evidence="7">DSM120</strain>
    </source>
</reference>
<dbReference type="Proteomes" id="UP000004169">
    <property type="component" value="Unassembled WGS sequence"/>
</dbReference>
<name>H8FXW1_MAGML</name>
<evidence type="ECO:0000256" key="2">
    <source>
        <dbReference type="ARBA" id="ARBA00023015"/>
    </source>
</evidence>
<dbReference type="FunFam" id="1.10.10.10:FF:000001">
    <property type="entry name" value="LysR family transcriptional regulator"/>
    <property type="match status" value="1"/>
</dbReference>
<dbReference type="RefSeq" id="WP_002731236.1">
    <property type="nucleotide sequence ID" value="NZ_CAHP01000059.1"/>
</dbReference>
<protein>
    <submittedName>
        <fullName evidence="6">Putative Uncharacterized HTH-type transcriptional regulator ynfL</fullName>
    </submittedName>
</protein>
<accession>H8FXW1</accession>
<dbReference type="CDD" id="cd08414">
    <property type="entry name" value="PBP2_LTTR_aromatics_like"/>
    <property type="match status" value="1"/>
</dbReference>
<dbReference type="InterPro" id="IPR000847">
    <property type="entry name" value="LysR_HTH_N"/>
</dbReference>
<dbReference type="eggNOG" id="COG0583">
    <property type="taxonomic scope" value="Bacteria"/>
</dbReference>
<keyword evidence="4" id="KW-0804">Transcription</keyword>